<dbReference type="InterPro" id="IPR002347">
    <property type="entry name" value="SDR_fam"/>
</dbReference>
<dbReference type="SUPFAM" id="SSF51735">
    <property type="entry name" value="NAD(P)-binding Rossmann-fold domains"/>
    <property type="match status" value="1"/>
</dbReference>
<dbReference type="Pfam" id="PF13561">
    <property type="entry name" value="adh_short_C2"/>
    <property type="match status" value="1"/>
</dbReference>
<dbReference type="PANTHER" id="PTHR43975:SF2">
    <property type="entry name" value="EG:BACR7A4.14 PROTEIN-RELATED"/>
    <property type="match status" value="1"/>
</dbReference>
<dbReference type="InterPro" id="IPR036291">
    <property type="entry name" value="NAD(P)-bd_dom_sf"/>
</dbReference>
<dbReference type="Gene3D" id="3.40.50.720">
    <property type="entry name" value="NAD(P)-binding Rossmann-like Domain"/>
    <property type="match status" value="1"/>
</dbReference>
<dbReference type="SMART" id="SM00822">
    <property type="entry name" value="PKS_KR"/>
    <property type="match status" value="1"/>
</dbReference>
<evidence type="ECO:0000313" key="3">
    <source>
        <dbReference type="EMBL" id="SDD24215.1"/>
    </source>
</evidence>
<dbReference type="OrthoDB" id="3208554at2"/>
<gene>
    <name evidence="3" type="ORF">SAMN05216270_102489</name>
</gene>
<dbReference type="FunFam" id="3.40.50.720:FF:000084">
    <property type="entry name" value="Short-chain dehydrogenase reductase"/>
    <property type="match status" value="1"/>
</dbReference>
<dbReference type="PRINTS" id="PR00081">
    <property type="entry name" value="GDHRDH"/>
</dbReference>
<dbReference type="Proteomes" id="UP000198949">
    <property type="component" value="Unassembled WGS sequence"/>
</dbReference>
<name>A0A1G6T744_9ACTN</name>
<dbReference type="STRING" id="58114.SAMN05216270_102489"/>
<keyword evidence="1" id="KW-0560">Oxidoreductase</keyword>
<dbReference type="GO" id="GO:0016491">
    <property type="term" value="F:oxidoreductase activity"/>
    <property type="evidence" value="ECO:0007669"/>
    <property type="project" value="UniProtKB-KW"/>
</dbReference>
<dbReference type="InterPro" id="IPR057326">
    <property type="entry name" value="KR_dom"/>
</dbReference>
<evidence type="ECO:0000313" key="4">
    <source>
        <dbReference type="Proteomes" id="UP000198949"/>
    </source>
</evidence>
<sequence length="258" mass="26937">MNGMHLNSPVLITGASHGLGMVTAQLLAAEGVPLALCARNAAPLNEFAEKLRAEHDVKVATRAMDVNDPELVVEFVHEAGRRLGDLAGVVANVGGARGRSLLDTTPEDWAYTLSVNVTNAMTTLKAALPQLRRTGGAAVLVSSISGSKPSPGLAYGSTKAALNHAATVLGRELGPSGVRVNAVAPGSMLIPDRNWDRMRVADPGRYEAFLEEFPARELVDPKDVAEVIAFLLSPKAKAINGAVIPVDGGQNAPSAYGY</sequence>
<evidence type="ECO:0000256" key="1">
    <source>
        <dbReference type="ARBA" id="ARBA00023002"/>
    </source>
</evidence>
<proteinExistence type="predicted"/>
<accession>A0A1G6T744</accession>
<evidence type="ECO:0000259" key="2">
    <source>
        <dbReference type="SMART" id="SM00822"/>
    </source>
</evidence>
<dbReference type="AlphaFoldDB" id="A0A1G6T744"/>
<organism evidence="3 4">
    <name type="scientific">Glycomyces harbinensis</name>
    <dbReference type="NCBI Taxonomy" id="58114"/>
    <lineage>
        <taxon>Bacteria</taxon>
        <taxon>Bacillati</taxon>
        <taxon>Actinomycetota</taxon>
        <taxon>Actinomycetes</taxon>
        <taxon>Glycomycetales</taxon>
        <taxon>Glycomycetaceae</taxon>
        <taxon>Glycomyces</taxon>
    </lineage>
</organism>
<keyword evidence="4" id="KW-1185">Reference proteome</keyword>
<feature type="domain" description="Ketoreductase" evidence="2">
    <location>
        <begin position="8"/>
        <end position="186"/>
    </location>
</feature>
<dbReference type="CDD" id="cd05233">
    <property type="entry name" value="SDR_c"/>
    <property type="match status" value="1"/>
</dbReference>
<protein>
    <submittedName>
        <fullName evidence="3">NAD(P)-dependent dehydrogenase, short-chain alcohol dehydrogenase family</fullName>
    </submittedName>
</protein>
<reference evidence="4" key="1">
    <citation type="submission" date="2016-10" db="EMBL/GenBank/DDBJ databases">
        <authorList>
            <person name="Varghese N."/>
            <person name="Submissions S."/>
        </authorList>
    </citation>
    <scope>NUCLEOTIDE SEQUENCE [LARGE SCALE GENOMIC DNA]</scope>
    <source>
        <strain evidence="4">CGMCC 4.3516</strain>
    </source>
</reference>
<dbReference type="EMBL" id="FNAD01000002">
    <property type="protein sequence ID" value="SDD24215.1"/>
    <property type="molecule type" value="Genomic_DNA"/>
</dbReference>
<dbReference type="PANTHER" id="PTHR43975">
    <property type="entry name" value="ZGC:101858"/>
    <property type="match status" value="1"/>
</dbReference>